<dbReference type="Pfam" id="PF00069">
    <property type="entry name" value="Pkinase"/>
    <property type="match status" value="1"/>
</dbReference>
<dbReference type="SUPFAM" id="SSF56112">
    <property type="entry name" value="Protein kinase-like (PK-like)"/>
    <property type="match status" value="1"/>
</dbReference>
<dbReference type="EMBL" id="JAZAVJ010000038">
    <property type="protein sequence ID" value="KAK7419416.1"/>
    <property type="molecule type" value="Genomic_DNA"/>
</dbReference>
<feature type="domain" description="Protein kinase" evidence="7">
    <location>
        <begin position="1"/>
        <end position="183"/>
    </location>
</feature>
<comment type="caution">
    <text evidence="8">The sequence shown here is derived from an EMBL/GenBank/DDBJ whole genome shotgun (WGS) entry which is preliminary data.</text>
</comment>
<sequence length="183" mass="20925">MFHQTPSEAFQRDGSSSNRPNDFYMESTRVSSTEEDIACSTELSVRLADFGTGESFSKAESHKYNKRVVASWVDKHLTGWIQPQMLRSPEVILGADWDYKVDIWNLGLIIWELAEGKLLFDGMWTPSDQYTPEAHLAQMTAVFGRVPRCLLDRSKKRDRYFDTDGTYVPLSLLCQYSALLSSH</sequence>
<evidence type="ECO:0000256" key="2">
    <source>
        <dbReference type="ARBA" id="ARBA00022679"/>
    </source>
</evidence>
<evidence type="ECO:0000313" key="9">
    <source>
        <dbReference type="Proteomes" id="UP001498476"/>
    </source>
</evidence>
<evidence type="ECO:0000259" key="7">
    <source>
        <dbReference type="PROSITE" id="PS50011"/>
    </source>
</evidence>
<name>A0ABR1HFU3_9HYPO</name>
<keyword evidence="4" id="KW-0418">Kinase</keyword>
<evidence type="ECO:0000256" key="3">
    <source>
        <dbReference type="ARBA" id="ARBA00022741"/>
    </source>
</evidence>
<evidence type="ECO:0000256" key="5">
    <source>
        <dbReference type="ARBA" id="ARBA00022840"/>
    </source>
</evidence>
<dbReference type="PANTHER" id="PTHR45646">
    <property type="entry name" value="SERINE/THREONINE-PROTEIN KINASE DOA-RELATED"/>
    <property type="match status" value="1"/>
</dbReference>
<feature type="region of interest" description="Disordered" evidence="6">
    <location>
        <begin position="1"/>
        <end position="24"/>
    </location>
</feature>
<dbReference type="PROSITE" id="PS50011">
    <property type="entry name" value="PROTEIN_KINASE_DOM"/>
    <property type="match status" value="1"/>
</dbReference>
<reference evidence="8 9" key="1">
    <citation type="journal article" date="2025" name="Microbiol. Resour. Announc.">
        <title>Draft genome sequences for Neonectria magnoliae and Neonectria punicea, canker pathogens of Liriodendron tulipifera and Acer saccharum in West Virginia.</title>
        <authorList>
            <person name="Petronek H.M."/>
            <person name="Kasson M.T."/>
            <person name="Metheny A.M."/>
            <person name="Stauder C.M."/>
            <person name="Lovett B."/>
            <person name="Lynch S.C."/>
            <person name="Garnas J.R."/>
            <person name="Kasson L.R."/>
            <person name="Stajich J.E."/>
        </authorList>
    </citation>
    <scope>NUCLEOTIDE SEQUENCE [LARGE SCALE GENOMIC DNA]</scope>
    <source>
        <strain evidence="8 9">NRRL 64653</strain>
    </source>
</reference>
<evidence type="ECO:0000256" key="1">
    <source>
        <dbReference type="ARBA" id="ARBA00022527"/>
    </source>
</evidence>
<dbReference type="Proteomes" id="UP001498476">
    <property type="component" value="Unassembled WGS sequence"/>
</dbReference>
<evidence type="ECO:0000256" key="6">
    <source>
        <dbReference type="SAM" id="MobiDB-lite"/>
    </source>
</evidence>
<organism evidence="8 9">
    <name type="scientific">Neonectria punicea</name>
    <dbReference type="NCBI Taxonomy" id="979145"/>
    <lineage>
        <taxon>Eukaryota</taxon>
        <taxon>Fungi</taxon>
        <taxon>Dikarya</taxon>
        <taxon>Ascomycota</taxon>
        <taxon>Pezizomycotina</taxon>
        <taxon>Sordariomycetes</taxon>
        <taxon>Hypocreomycetidae</taxon>
        <taxon>Hypocreales</taxon>
        <taxon>Nectriaceae</taxon>
        <taxon>Neonectria</taxon>
    </lineage>
</organism>
<dbReference type="InterPro" id="IPR000719">
    <property type="entry name" value="Prot_kinase_dom"/>
</dbReference>
<proteinExistence type="predicted"/>
<keyword evidence="3" id="KW-0547">Nucleotide-binding</keyword>
<feature type="compositionally biased region" description="Polar residues" evidence="6">
    <location>
        <begin position="1"/>
        <end position="20"/>
    </location>
</feature>
<dbReference type="InterPro" id="IPR011009">
    <property type="entry name" value="Kinase-like_dom_sf"/>
</dbReference>
<evidence type="ECO:0000256" key="4">
    <source>
        <dbReference type="ARBA" id="ARBA00022777"/>
    </source>
</evidence>
<keyword evidence="9" id="KW-1185">Reference proteome</keyword>
<dbReference type="PANTHER" id="PTHR45646:SF11">
    <property type="entry name" value="SERINE_THREONINE-PROTEIN KINASE DOA"/>
    <property type="match status" value="1"/>
</dbReference>
<keyword evidence="1" id="KW-0723">Serine/threonine-protein kinase</keyword>
<dbReference type="Gene3D" id="1.10.510.10">
    <property type="entry name" value="Transferase(Phosphotransferase) domain 1"/>
    <property type="match status" value="1"/>
</dbReference>
<keyword evidence="5" id="KW-0067">ATP-binding</keyword>
<protein>
    <recommendedName>
        <fullName evidence="7">Protein kinase domain-containing protein</fullName>
    </recommendedName>
</protein>
<accession>A0ABR1HFU3</accession>
<dbReference type="InterPro" id="IPR051175">
    <property type="entry name" value="CLK_kinases"/>
</dbReference>
<evidence type="ECO:0000313" key="8">
    <source>
        <dbReference type="EMBL" id="KAK7419416.1"/>
    </source>
</evidence>
<keyword evidence="2" id="KW-0808">Transferase</keyword>
<gene>
    <name evidence="8" type="ORF">QQX98_003368</name>
</gene>